<evidence type="ECO:0000256" key="1">
    <source>
        <dbReference type="SAM" id="MobiDB-lite"/>
    </source>
</evidence>
<comment type="caution">
    <text evidence="2">The sequence shown here is derived from an EMBL/GenBank/DDBJ whole genome shotgun (WGS) entry which is preliminary data.</text>
</comment>
<dbReference type="EMBL" id="BFAA01019516">
    <property type="protein sequence ID" value="GCB82516.1"/>
    <property type="molecule type" value="Genomic_DNA"/>
</dbReference>
<feature type="compositionally biased region" description="Basic and acidic residues" evidence="1">
    <location>
        <begin position="1"/>
        <end position="21"/>
    </location>
</feature>
<reference evidence="2 3" key="1">
    <citation type="journal article" date="2018" name="Nat. Ecol. Evol.">
        <title>Shark genomes provide insights into elasmobranch evolution and the origin of vertebrates.</title>
        <authorList>
            <person name="Hara Y"/>
            <person name="Yamaguchi K"/>
            <person name="Onimaru K"/>
            <person name="Kadota M"/>
            <person name="Koyanagi M"/>
            <person name="Keeley SD"/>
            <person name="Tatsumi K"/>
            <person name="Tanaka K"/>
            <person name="Motone F"/>
            <person name="Kageyama Y"/>
            <person name="Nozu R"/>
            <person name="Adachi N"/>
            <person name="Nishimura O"/>
            <person name="Nakagawa R"/>
            <person name="Tanegashima C"/>
            <person name="Kiyatake I"/>
            <person name="Matsumoto R"/>
            <person name="Murakumo K"/>
            <person name="Nishida K"/>
            <person name="Terakita A"/>
            <person name="Kuratani S"/>
            <person name="Sato K"/>
            <person name="Hyodo S Kuraku.S."/>
        </authorList>
    </citation>
    <scope>NUCLEOTIDE SEQUENCE [LARGE SCALE GENOMIC DNA]</scope>
</reference>
<gene>
    <name evidence="2" type="ORF">scyTo_0021634</name>
</gene>
<accession>A0A401QAY8</accession>
<evidence type="ECO:0000313" key="2">
    <source>
        <dbReference type="EMBL" id="GCB82516.1"/>
    </source>
</evidence>
<name>A0A401QAY8_SCYTO</name>
<keyword evidence="3" id="KW-1185">Reference proteome</keyword>
<dbReference type="Proteomes" id="UP000288216">
    <property type="component" value="Unassembled WGS sequence"/>
</dbReference>
<proteinExistence type="predicted"/>
<organism evidence="2 3">
    <name type="scientific">Scyliorhinus torazame</name>
    <name type="common">Cloudy catshark</name>
    <name type="synonym">Catulus torazame</name>
    <dbReference type="NCBI Taxonomy" id="75743"/>
    <lineage>
        <taxon>Eukaryota</taxon>
        <taxon>Metazoa</taxon>
        <taxon>Chordata</taxon>
        <taxon>Craniata</taxon>
        <taxon>Vertebrata</taxon>
        <taxon>Chondrichthyes</taxon>
        <taxon>Elasmobranchii</taxon>
        <taxon>Galeomorphii</taxon>
        <taxon>Galeoidea</taxon>
        <taxon>Carcharhiniformes</taxon>
        <taxon>Scyliorhinidae</taxon>
        <taxon>Scyliorhinus</taxon>
    </lineage>
</organism>
<evidence type="ECO:0000313" key="3">
    <source>
        <dbReference type="Proteomes" id="UP000288216"/>
    </source>
</evidence>
<protein>
    <submittedName>
        <fullName evidence="2">Uncharacterized protein</fullName>
    </submittedName>
</protein>
<feature type="region of interest" description="Disordered" evidence="1">
    <location>
        <begin position="1"/>
        <end position="55"/>
    </location>
</feature>
<dbReference type="AlphaFoldDB" id="A0A401QAY8"/>
<feature type="compositionally biased region" description="Low complexity" evidence="1">
    <location>
        <begin position="43"/>
        <end position="55"/>
    </location>
</feature>
<sequence>MLEISQHKLIEGRGKGGDHQFMELCPNKSQKRRNQKMSESKNQRSSSSMVMRQSVSAPAHWSMEQWVEYLDEKFARHRKKCGEDMTQAIASI</sequence>